<dbReference type="HOGENOM" id="CLU_000445_107_27_6"/>
<evidence type="ECO:0000313" key="10">
    <source>
        <dbReference type="Proteomes" id="UP000003836"/>
    </source>
</evidence>
<dbReference type="Pfam" id="PF05227">
    <property type="entry name" value="CHASE3"/>
    <property type="match status" value="2"/>
</dbReference>
<feature type="domain" description="Methyl-accepting transducer" evidence="6">
    <location>
        <begin position="452"/>
        <end position="688"/>
    </location>
</feature>
<reference evidence="9" key="1">
    <citation type="submission" date="2011-08" db="EMBL/GenBank/DDBJ databases">
        <authorList>
            <person name="Hoffman M."/>
            <person name="Strain E.A."/>
            <person name="Brown E."/>
            <person name="Allard M.W."/>
        </authorList>
    </citation>
    <scope>NUCLEOTIDE SEQUENCE</scope>
    <source>
        <strain evidence="9">ATCC 19109</strain>
    </source>
</reference>
<dbReference type="RefSeq" id="WP_004748500.1">
    <property type="nucleotide sequence ID" value="NZ_AFWI01000205.1"/>
</dbReference>
<dbReference type="SMART" id="SM00304">
    <property type="entry name" value="HAMP"/>
    <property type="match status" value="1"/>
</dbReference>
<feature type="domain" description="HAMP" evidence="7">
    <location>
        <begin position="395"/>
        <end position="447"/>
    </location>
</feature>
<dbReference type="Proteomes" id="UP000030071">
    <property type="component" value="Chromosome 1"/>
</dbReference>
<dbReference type="InterPro" id="IPR007891">
    <property type="entry name" value="CHASE3"/>
</dbReference>
<evidence type="ECO:0000259" key="6">
    <source>
        <dbReference type="PROSITE" id="PS50111"/>
    </source>
</evidence>
<dbReference type="PANTHER" id="PTHR32089:SF112">
    <property type="entry name" value="LYSOZYME-LIKE PROTEIN-RELATED"/>
    <property type="match status" value="1"/>
</dbReference>
<dbReference type="PROSITE" id="PS50111">
    <property type="entry name" value="CHEMOTAXIS_TRANSDUC_2"/>
    <property type="match status" value="1"/>
</dbReference>
<dbReference type="PATRIC" id="fig|1051646.9.peg.2111"/>
<gene>
    <name evidence="8" type="ORF">IX91_10625</name>
    <name evidence="9" type="ORF">VITU9109_20756</name>
</gene>
<name>F9TCN1_9VIBR</name>
<dbReference type="STRING" id="1051646.IX91_10625"/>
<dbReference type="AlphaFoldDB" id="F9TCN1"/>
<dbReference type="EMBL" id="CP009354">
    <property type="protein sequence ID" value="AIW14651.1"/>
    <property type="molecule type" value="Genomic_DNA"/>
</dbReference>
<dbReference type="Gene3D" id="1.10.287.950">
    <property type="entry name" value="Methyl-accepting chemotaxis protein"/>
    <property type="match status" value="1"/>
</dbReference>
<evidence type="ECO:0000313" key="9">
    <source>
        <dbReference type="EMBL" id="EGU47694.1"/>
    </source>
</evidence>
<comment type="subcellular location">
    <subcellularLocation>
        <location evidence="1">Membrane</location>
    </subcellularLocation>
</comment>
<dbReference type="SMART" id="SM00283">
    <property type="entry name" value="MA"/>
    <property type="match status" value="1"/>
</dbReference>
<accession>F9TCN1</accession>
<keyword evidence="5" id="KW-0812">Transmembrane</keyword>
<organism evidence="8 11">
    <name type="scientific">Vibrio tubiashii ATCC 19109</name>
    <dbReference type="NCBI Taxonomy" id="1051646"/>
    <lineage>
        <taxon>Bacteria</taxon>
        <taxon>Pseudomonadati</taxon>
        <taxon>Pseudomonadota</taxon>
        <taxon>Gammaproteobacteria</taxon>
        <taxon>Vibrionales</taxon>
        <taxon>Vibrionaceae</taxon>
        <taxon>Vibrio</taxon>
        <taxon>Vibrio oreintalis group</taxon>
    </lineage>
</organism>
<dbReference type="FunFam" id="1.10.287.950:FF:000001">
    <property type="entry name" value="Methyl-accepting chemotaxis sensory transducer"/>
    <property type="match status" value="1"/>
</dbReference>
<dbReference type="PANTHER" id="PTHR32089">
    <property type="entry name" value="METHYL-ACCEPTING CHEMOTAXIS PROTEIN MCPB"/>
    <property type="match status" value="1"/>
</dbReference>
<dbReference type="EMBL" id="AFWI01000205">
    <property type="protein sequence ID" value="EGU47694.1"/>
    <property type="molecule type" value="Genomic_DNA"/>
</dbReference>
<proteinExistence type="inferred from homology"/>
<dbReference type="GO" id="GO:0006935">
    <property type="term" value="P:chemotaxis"/>
    <property type="evidence" value="ECO:0007669"/>
    <property type="project" value="UniProtKB-ARBA"/>
</dbReference>
<dbReference type="eggNOG" id="COG0840">
    <property type="taxonomic scope" value="Bacteria"/>
</dbReference>
<evidence type="ECO:0000313" key="8">
    <source>
        <dbReference type="EMBL" id="AIW14651.1"/>
    </source>
</evidence>
<protein>
    <submittedName>
        <fullName evidence="8">Chemotaxis protein</fullName>
    </submittedName>
    <submittedName>
        <fullName evidence="9">Chemotaxis transducer</fullName>
    </submittedName>
</protein>
<dbReference type="Proteomes" id="UP000003836">
    <property type="component" value="Unassembled WGS sequence"/>
</dbReference>
<dbReference type="InterPro" id="IPR003660">
    <property type="entry name" value="HAMP_dom"/>
</dbReference>
<dbReference type="Pfam" id="PF00672">
    <property type="entry name" value="HAMP"/>
    <property type="match status" value="1"/>
</dbReference>
<dbReference type="Pfam" id="PF00015">
    <property type="entry name" value="MCPsignal"/>
    <property type="match status" value="1"/>
</dbReference>
<evidence type="ECO:0000256" key="3">
    <source>
        <dbReference type="ARBA" id="ARBA00029447"/>
    </source>
</evidence>
<feature type="transmembrane region" description="Helical" evidence="5">
    <location>
        <begin position="12"/>
        <end position="31"/>
    </location>
</feature>
<evidence type="ECO:0000313" key="11">
    <source>
        <dbReference type="Proteomes" id="UP000030071"/>
    </source>
</evidence>
<dbReference type="SUPFAM" id="SSF58104">
    <property type="entry name" value="Methyl-accepting chemotaxis protein (MCP) signaling domain"/>
    <property type="match status" value="1"/>
</dbReference>
<dbReference type="CDD" id="cd19410">
    <property type="entry name" value="HK9-like_sensor"/>
    <property type="match status" value="2"/>
</dbReference>
<keyword evidence="5" id="KW-0472">Membrane</keyword>
<sequence>MNFNNIPLRFKIALGTGAPLILLVFLAFVAITSSRSQVQTNAMVDHTHNVIQQAMRIEAAAVDMETGMRGFLLAGKEDFLAPYLNGQQRFTKLVAELKSTVNDNPVQVKRLEDIEQTINDWRVNVTEPIIELRREIGHAKTMDDVSDLVGEARGKVYFDKFRGQIALFTEREVQLLEQRQKNNKDKFDNSVFSLVTLNEQGYLEKSETEELLSSFSQLSESTDWVNHTYKVMASAQDVLAAAVDMETGMRGYLLAGRDDFLTPYNQGSGKFKQLMFKLKQTVSDNPQQVKLLEEMNETISEWQAEVVTPIINLRREIGDAKTMNDMAKLVGEARGKVYFDQFRSQIAEFVAMEDGLMDERQAAAESAAKTTETTLMLGTLIAIGLGSVIAWVVLKAITVPVRQVATGLERLAEGDLTNTIDIDSKDELGAMAASYNQAVKKTNGAILEVLRTTDEVVDGTMSITQANTNMSHELGVQSEKIAHISSSIEQMSHSIQEVATKSSEATANAQAAGVTANSGGEVVQNTIEGMNAINEAVTASSNSVAELGKRGSEIGEIISVINEIAEQTNLLALNAAIEAARAGEAGRGFAVVADEVRALADRTTSATKEIGQSIEAIQNETSLAVERMEVGATQVTEGLELVKRAGVSLDEIVDGAQTVANMIDSIAAAAEQQSVASGEVSKNVESVSEVSVAANEQANLAASSAQTLEQKAESLKHLVNQFKV</sequence>
<keyword evidence="2 4" id="KW-0807">Transducer</keyword>
<evidence type="ECO:0000256" key="1">
    <source>
        <dbReference type="ARBA" id="ARBA00004370"/>
    </source>
</evidence>
<dbReference type="eggNOG" id="COG5278">
    <property type="taxonomic scope" value="Bacteria"/>
</dbReference>
<comment type="similarity">
    <text evidence="3">Belongs to the methyl-accepting chemotaxis (MCP) protein family.</text>
</comment>
<dbReference type="GO" id="GO:0016020">
    <property type="term" value="C:membrane"/>
    <property type="evidence" value="ECO:0007669"/>
    <property type="project" value="UniProtKB-SubCell"/>
</dbReference>
<dbReference type="PROSITE" id="PS50885">
    <property type="entry name" value="HAMP"/>
    <property type="match status" value="1"/>
</dbReference>
<reference evidence="8 11" key="3">
    <citation type="submission" date="2014-08" db="EMBL/GenBank/DDBJ databases">
        <title>First Complete Genome Sequence of the Shellfish Pathogen Vibrio tubiashii.</title>
        <authorList>
            <person name="Richards G.P."/>
            <person name="Needleman D.S."/>
            <person name="Watson M.A."/>
            <person name="Bono J.L."/>
        </authorList>
    </citation>
    <scope>NUCLEOTIDE SEQUENCE [LARGE SCALE GENOMIC DNA]</scope>
    <source>
        <strain evidence="8 11">ATCC 19109</strain>
    </source>
</reference>
<evidence type="ECO:0000259" key="7">
    <source>
        <dbReference type="PROSITE" id="PS50885"/>
    </source>
</evidence>
<dbReference type="CDD" id="cd11386">
    <property type="entry name" value="MCP_signal"/>
    <property type="match status" value="1"/>
</dbReference>
<dbReference type="CDD" id="cd06225">
    <property type="entry name" value="HAMP"/>
    <property type="match status" value="1"/>
</dbReference>
<dbReference type="InterPro" id="IPR004089">
    <property type="entry name" value="MCPsignal_dom"/>
</dbReference>
<dbReference type="GeneID" id="23445173"/>
<dbReference type="GO" id="GO:0007165">
    <property type="term" value="P:signal transduction"/>
    <property type="evidence" value="ECO:0007669"/>
    <property type="project" value="UniProtKB-KW"/>
</dbReference>
<reference evidence="9 10" key="2">
    <citation type="journal article" date="2012" name="Int. J. Syst. Evol. Microbiol.">
        <title>Vibrio caribbeanicus sp. nov., isolated from the marine sponge Scleritoderma cyanea.</title>
        <authorList>
            <person name="Hoffmann M."/>
            <person name="Monday S.R."/>
            <person name="Allard M.W."/>
            <person name="Strain E.A."/>
            <person name="Whittaker P."/>
            <person name="Naum M."/>
            <person name="McCarthy P.J."/>
            <person name="Lopez J.V."/>
            <person name="Fischer M."/>
            <person name="Brown E.W."/>
        </authorList>
    </citation>
    <scope>NUCLEOTIDE SEQUENCE [LARGE SCALE GENOMIC DNA]</scope>
    <source>
        <strain evidence="9 10">ATCC 19109</strain>
    </source>
</reference>
<dbReference type="KEGG" id="vtu:IX91_10625"/>
<keyword evidence="5" id="KW-1133">Transmembrane helix</keyword>
<evidence type="ECO:0000256" key="4">
    <source>
        <dbReference type="PROSITE-ProRule" id="PRU00284"/>
    </source>
</evidence>
<evidence type="ECO:0000256" key="2">
    <source>
        <dbReference type="ARBA" id="ARBA00023224"/>
    </source>
</evidence>
<keyword evidence="10" id="KW-1185">Reference proteome</keyword>
<evidence type="ECO:0000256" key="5">
    <source>
        <dbReference type="SAM" id="Phobius"/>
    </source>
</evidence>